<dbReference type="AlphaFoldDB" id="A0A804LEY1"/>
<protein>
    <submittedName>
        <fullName evidence="2">Uncharacterized protein</fullName>
    </submittedName>
</protein>
<dbReference type="InParanoid" id="A0A804LEY1"/>
<dbReference type="EnsemblPlants" id="Zm00001eb006490_T001">
    <property type="protein sequence ID" value="Zm00001eb006490_P001"/>
    <property type="gene ID" value="Zm00001eb006490"/>
</dbReference>
<accession>A0A804LEY1</accession>
<proteinExistence type="predicted"/>
<evidence type="ECO:0000313" key="3">
    <source>
        <dbReference type="Proteomes" id="UP000007305"/>
    </source>
</evidence>
<evidence type="ECO:0000313" key="2">
    <source>
        <dbReference type="EnsemblPlants" id="Zm00001eb006490_P001"/>
    </source>
</evidence>
<feature type="region of interest" description="Disordered" evidence="1">
    <location>
        <begin position="35"/>
        <end position="57"/>
    </location>
</feature>
<evidence type="ECO:0000256" key="1">
    <source>
        <dbReference type="SAM" id="MobiDB-lite"/>
    </source>
</evidence>
<keyword evidence="3" id="KW-1185">Reference proteome</keyword>
<organism evidence="2 3">
    <name type="scientific">Zea mays</name>
    <name type="common">Maize</name>
    <dbReference type="NCBI Taxonomy" id="4577"/>
    <lineage>
        <taxon>Eukaryota</taxon>
        <taxon>Viridiplantae</taxon>
        <taxon>Streptophyta</taxon>
        <taxon>Embryophyta</taxon>
        <taxon>Tracheophyta</taxon>
        <taxon>Spermatophyta</taxon>
        <taxon>Magnoliopsida</taxon>
        <taxon>Liliopsida</taxon>
        <taxon>Poales</taxon>
        <taxon>Poaceae</taxon>
        <taxon>PACMAD clade</taxon>
        <taxon>Panicoideae</taxon>
        <taxon>Andropogonodae</taxon>
        <taxon>Andropogoneae</taxon>
        <taxon>Tripsacinae</taxon>
        <taxon>Zea</taxon>
    </lineage>
</organism>
<name>A0A804LEY1_MAIZE</name>
<sequence length="101" mass="10349">MTRLGNDNSFNLSASNHAYYACGMPGHCHRGLASAKASSSDVVHHQRSNPSAGTGGLRVLRSVDVPLPSSSYLQASATNLVALAPTSTVDPHAGFASMAAP</sequence>
<reference evidence="2" key="3">
    <citation type="submission" date="2021-05" db="UniProtKB">
        <authorList>
            <consortium name="EnsemblPlants"/>
        </authorList>
    </citation>
    <scope>IDENTIFICATION</scope>
    <source>
        <strain evidence="2">cv. B73</strain>
    </source>
</reference>
<dbReference type="Proteomes" id="UP000007305">
    <property type="component" value="Chromosome 1"/>
</dbReference>
<reference evidence="3" key="1">
    <citation type="submission" date="2015-12" db="EMBL/GenBank/DDBJ databases">
        <title>Update maize B73 reference genome by single molecule sequencing technologies.</title>
        <authorList>
            <consortium name="Maize Genome Sequencing Project"/>
            <person name="Ware D."/>
        </authorList>
    </citation>
    <scope>NUCLEOTIDE SEQUENCE [LARGE SCALE GENOMIC DNA]</scope>
    <source>
        <strain evidence="3">cv. B73</strain>
    </source>
</reference>
<dbReference type="Gramene" id="Zm00001eb006490_T001">
    <property type="protein sequence ID" value="Zm00001eb006490_P001"/>
    <property type="gene ID" value="Zm00001eb006490"/>
</dbReference>
<reference evidence="2" key="2">
    <citation type="submission" date="2019-07" db="EMBL/GenBank/DDBJ databases">
        <authorList>
            <person name="Seetharam A."/>
            <person name="Woodhouse M."/>
            <person name="Cannon E."/>
        </authorList>
    </citation>
    <scope>NUCLEOTIDE SEQUENCE [LARGE SCALE GENOMIC DNA]</scope>
    <source>
        <strain evidence="2">cv. B73</strain>
    </source>
</reference>